<feature type="non-terminal residue" evidence="2">
    <location>
        <position position="1"/>
    </location>
</feature>
<evidence type="ECO:0000256" key="1">
    <source>
        <dbReference type="SAM" id="MobiDB-lite"/>
    </source>
</evidence>
<dbReference type="EMBL" id="BARV01002099">
    <property type="protein sequence ID" value="GAH89925.1"/>
    <property type="molecule type" value="Genomic_DNA"/>
</dbReference>
<accession>X1K8H6</accession>
<sequence>TSGCGQESGESYTAKTTFERQLEEMAGRKI</sequence>
<reference evidence="2" key="1">
    <citation type="journal article" date="2014" name="Front. Microbiol.">
        <title>High frequency of phylogenetically diverse reductive dehalogenase-homologous genes in deep subseafloor sedimentary metagenomes.</title>
        <authorList>
            <person name="Kawai M."/>
            <person name="Futagami T."/>
            <person name="Toyoda A."/>
            <person name="Takaki Y."/>
            <person name="Nishi S."/>
            <person name="Hori S."/>
            <person name="Arai W."/>
            <person name="Tsubouchi T."/>
            <person name="Morono Y."/>
            <person name="Uchiyama I."/>
            <person name="Ito T."/>
            <person name="Fujiyama A."/>
            <person name="Inagaki F."/>
            <person name="Takami H."/>
        </authorList>
    </citation>
    <scope>NUCLEOTIDE SEQUENCE</scope>
    <source>
        <strain evidence="2">Expedition CK06-06</strain>
    </source>
</reference>
<organism evidence="2">
    <name type="scientific">marine sediment metagenome</name>
    <dbReference type="NCBI Taxonomy" id="412755"/>
    <lineage>
        <taxon>unclassified sequences</taxon>
        <taxon>metagenomes</taxon>
        <taxon>ecological metagenomes</taxon>
    </lineage>
</organism>
<name>X1K8H6_9ZZZZ</name>
<comment type="caution">
    <text evidence="2">The sequence shown here is derived from an EMBL/GenBank/DDBJ whole genome shotgun (WGS) entry which is preliminary data.</text>
</comment>
<dbReference type="AlphaFoldDB" id="X1K8H6"/>
<proteinExistence type="predicted"/>
<feature type="region of interest" description="Disordered" evidence="1">
    <location>
        <begin position="1"/>
        <end position="30"/>
    </location>
</feature>
<evidence type="ECO:0000313" key="2">
    <source>
        <dbReference type="EMBL" id="GAH89925.1"/>
    </source>
</evidence>
<protein>
    <submittedName>
        <fullName evidence="2">Uncharacterized protein</fullName>
    </submittedName>
</protein>
<gene>
    <name evidence="2" type="ORF">S06H3_05618</name>
</gene>
<feature type="compositionally biased region" description="Polar residues" evidence="1">
    <location>
        <begin position="1"/>
        <end position="16"/>
    </location>
</feature>
<feature type="compositionally biased region" description="Basic and acidic residues" evidence="1">
    <location>
        <begin position="17"/>
        <end position="30"/>
    </location>
</feature>